<keyword evidence="2" id="KW-1185">Reference proteome</keyword>
<dbReference type="Gene3D" id="3.40.50.720">
    <property type="entry name" value="NAD(P)-binding Rossmann-like Domain"/>
    <property type="match status" value="1"/>
</dbReference>
<reference evidence="1 2" key="1">
    <citation type="submission" date="2019-11" db="EMBL/GenBank/DDBJ databases">
        <title>Comparative genomics of hydrocarbon-degrading Desulfosarcina strains.</title>
        <authorList>
            <person name="Watanabe M."/>
            <person name="Kojima H."/>
            <person name="Fukui M."/>
        </authorList>
    </citation>
    <scope>NUCLEOTIDE SEQUENCE [LARGE SCALE GENOMIC DNA]</scope>
    <source>
        <strain evidence="1 2">PL12</strain>
    </source>
</reference>
<dbReference type="PANTHER" id="PTHR13812">
    <property type="entry name" value="KETIMINE REDUCTASE MU-CRYSTALLIN"/>
    <property type="match status" value="1"/>
</dbReference>
<dbReference type="Proteomes" id="UP000427906">
    <property type="component" value="Chromosome"/>
</dbReference>
<proteinExistence type="predicted"/>
<dbReference type="PANTHER" id="PTHR13812:SF19">
    <property type="entry name" value="KETIMINE REDUCTASE MU-CRYSTALLIN"/>
    <property type="match status" value="1"/>
</dbReference>
<evidence type="ECO:0000313" key="2">
    <source>
        <dbReference type="Proteomes" id="UP000427906"/>
    </source>
</evidence>
<dbReference type="InterPro" id="IPR003462">
    <property type="entry name" value="ODC_Mu_crystall"/>
</dbReference>
<dbReference type="GO" id="GO:0005737">
    <property type="term" value="C:cytoplasm"/>
    <property type="evidence" value="ECO:0007669"/>
    <property type="project" value="TreeGrafter"/>
</dbReference>
<dbReference type="PIRSF" id="PIRSF001439">
    <property type="entry name" value="CryM"/>
    <property type="match status" value="1"/>
</dbReference>
<dbReference type="RefSeq" id="WP_155318600.1">
    <property type="nucleotide sequence ID" value="NZ_AP021874.1"/>
</dbReference>
<gene>
    <name evidence="1" type="ORF">DSCA_45960</name>
</gene>
<dbReference type="InterPro" id="IPR036291">
    <property type="entry name" value="NAD(P)-bd_dom_sf"/>
</dbReference>
<dbReference type="EMBL" id="AP021874">
    <property type="protein sequence ID" value="BBO70666.1"/>
    <property type="molecule type" value="Genomic_DNA"/>
</dbReference>
<name>A0A5K7YN85_9BACT</name>
<dbReference type="AlphaFoldDB" id="A0A5K7YN85"/>
<dbReference type="Gene3D" id="3.30.1780.10">
    <property type="entry name" value="ornithine cyclodeaminase, domain 1"/>
    <property type="match status" value="1"/>
</dbReference>
<protein>
    <submittedName>
        <fullName evidence="1">Alanine dehydrogenase</fullName>
    </submittedName>
</protein>
<dbReference type="OrthoDB" id="5495968at2"/>
<dbReference type="Pfam" id="PF02423">
    <property type="entry name" value="OCD_Mu_crystall"/>
    <property type="match status" value="1"/>
</dbReference>
<dbReference type="KEGG" id="dalk:DSCA_45960"/>
<organism evidence="1 2">
    <name type="scientific">Desulfosarcina alkanivorans</name>
    <dbReference type="NCBI Taxonomy" id="571177"/>
    <lineage>
        <taxon>Bacteria</taxon>
        <taxon>Pseudomonadati</taxon>
        <taxon>Thermodesulfobacteriota</taxon>
        <taxon>Desulfobacteria</taxon>
        <taxon>Desulfobacterales</taxon>
        <taxon>Desulfosarcinaceae</taxon>
        <taxon>Desulfosarcina</taxon>
    </lineage>
</organism>
<accession>A0A5K7YN85</accession>
<dbReference type="SUPFAM" id="SSF51735">
    <property type="entry name" value="NAD(P)-binding Rossmann-fold domains"/>
    <property type="match status" value="1"/>
</dbReference>
<evidence type="ECO:0000313" key="1">
    <source>
        <dbReference type="EMBL" id="BBO70666.1"/>
    </source>
</evidence>
<dbReference type="InterPro" id="IPR023401">
    <property type="entry name" value="ODC_N"/>
</dbReference>
<sequence length="326" mass="34834">MKTNQLLYLSQDDVANVGLTMAEIVDAVERGFAEMGHGRVEMPPKPGIHPGEGGDNFIHAMPAYIPAMQSAGVKWVSGYPGNHAKGLPYITGLLILNDPDTGIPKAVMDCAWITAMRTGAASAVSARYLARPASSTIGILACGVQGHTNLEAMNVLFPLEKVFAFDPNKDNASDLADFARQLGLNVEIVDDPKKAVAGCDIVVTSGPILKVPHATIQAGWVDPGTFVSLVDFDSFFSREALGEAAKWTTDHIGQYNYYKDAGGYFQDCPEIYAELGELVTGGKTGRENADEITMAANLGLAMDDMAVAPLIFQRAVEKSIGTWLPL</sequence>